<dbReference type="CDD" id="cd03023">
    <property type="entry name" value="DsbA_Com1_like"/>
    <property type="match status" value="1"/>
</dbReference>
<gene>
    <name evidence="7" type="ORF">D3Y57_12810</name>
</gene>
<evidence type="ECO:0000256" key="2">
    <source>
        <dbReference type="ARBA" id="ARBA00023002"/>
    </source>
</evidence>
<feature type="chain" id="PRO_5019751393" evidence="5">
    <location>
        <begin position="23"/>
        <end position="235"/>
    </location>
</feature>
<dbReference type="Proteomes" id="UP000276254">
    <property type="component" value="Chromosome"/>
</dbReference>
<dbReference type="KEGG" id="spha:D3Y57_12810"/>
<keyword evidence="2" id="KW-0560">Oxidoreductase</keyword>
<proteinExistence type="predicted"/>
<dbReference type="OrthoDB" id="9780147at2"/>
<keyword evidence="3" id="KW-1015">Disulfide bond</keyword>
<protein>
    <submittedName>
        <fullName evidence="7">DsbA family protein</fullName>
    </submittedName>
</protein>
<dbReference type="Pfam" id="PF18312">
    <property type="entry name" value="ScsC_N"/>
    <property type="match status" value="1"/>
</dbReference>
<dbReference type="Pfam" id="PF01323">
    <property type="entry name" value="DSBA"/>
    <property type="match status" value="1"/>
</dbReference>
<dbReference type="PROSITE" id="PS51352">
    <property type="entry name" value="THIOREDOXIN_2"/>
    <property type="match status" value="1"/>
</dbReference>
<dbReference type="InterPro" id="IPR041205">
    <property type="entry name" value="ScsC_N"/>
</dbReference>
<evidence type="ECO:0000259" key="6">
    <source>
        <dbReference type="PROSITE" id="PS51352"/>
    </source>
</evidence>
<evidence type="ECO:0000256" key="3">
    <source>
        <dbReference type="ARBA" id="ARBA00023157"/>
    </source>
</evidence>
<keyword evidence="8" id="KW-1185">Reference proteome</keyword>
<evidence type="ECO:0000256" key="5">
    <source>
        <dbReference type="SAM" id="SignalP"/>
    </source>
</evidence>
<dbReference type="GO" id="GO:0016491">
    <property type="term" value="F:oxidoreductase activity"/>
    <property type="evidence" value="ECO:0007669"/>
    <property type="project" value="UniProtKB-KW"/>
</dbReference>
<dbReference type="EMBL" id="CP032829">
    <property type="protein sequence ID" value="AYJ87971.1"/>
    <property type="molecule type" value="Genomic_DNA"/>
</dbReference>
<dbReference type="Gene3D" id="3.40.30.10">
    <property type="entry name" value="Glutaredoxin"/>
    <property type="match status" value="1"/>
</dbReference>
<dbReference type="InterPro" id="IPR036249">
    <property type="entry name" value="Thioredoxin-like_sf"/>
</dbReference>
<sequence>MVIGFAALLAGAAATVAVTTHAPVSTTDKAAIERIVHDYIMEHPEILPEAMEHLRDREIAKAVVANRSMIETPFAGAWEGSASPDVTLVEFFDYACGYCRASIPVIDRLLKEDPKLRIVYREFPVLGPDSEAAAKVSLAAAKAGKYGAFHRALFAEGRPEPHAVSRVAQKLGIDASFGNSPEATREVANNMELQRALNLTGTPSWVIGDKVLSGAVGYDALKAAIAEARAGKGRG</sequence>
<feature type="domain" description="Thioredoxin" evidence="6">
    <location>
        <begin position="63"/>
        <end position="230"/>
    </location>
</feature>
<accession>A0A494TQ56</accession>
<reference evidence="7 8" key="1">
    <citation type="submission" date="2018-09" db="EMBL/GenBank/DDBJ databases">
        <title>Sphingomonas peninsula sp. nov., isolated from fildes peninsula, Antarctic soil.</title>
        <authorList>
            <person name="Yingchao G."/>
        </authorList>
    </citation>
    <scope>NUCLEOTIDE SEQUENCE [LARGE SCALE GENOMIC DNA]</scope>
    <source>
        <strain evidence="7 8">YZ-8</strain>
    </source>
</reference>
<name>A0A494TQ56_SPHPE</name>
<keyword evidence="4" id="KW-0676">Redox-active center</keyword>
<dbReference type="AlphaFoldDB" id="A0A494TQ56"/>
<dbReference type="InterPro" id="IPR001853">
    <property type="entry name" value="DSBA-like_thioredoxin_dom"/>
</dbReference>
<keyword evidence="1 5" id="KW-0732">Signal</keyword>
<evidence type="ECO:0000313" key="7">
    <source>
        <dbReference type="EMBL" id="AYJ87971.1"/>
    </source>
</evidence>
<dbReference type="SUPFAM" id="SSF52833">
    <property type="entry name" value="Thioredoxin-like"/>
    <property type="match status" value="1"/>
</dbReference>
<evidence type="ECO:0000256" key="1">
    <source>
        <dbReference type="ARBA" id="ARBA00022729"/>
    </source>
</evidence>
<dbReference type="PANTHER" id="PTHR13887">
    <property type="entry name" value="GLUTATHIONE S-TRANSFERASE KAPPA"/>
    <property type="match status" value="1"/>
</dbReference>
<feature type="signal peptide" evidence="5">
    <location>
        <begin position="1"/>
        <end position="22"/>
    </location>
</feature>
<evidence type="ECO:0000313" key="8">
    <source>
        <dbReference type="Proteomes" id="UP000276254"/>
    </source>
</evidence>
<dbReference type="PANTHER" id="PTHR13887:SF14">
    <property type="entry name" value="DISULFIDE BOND FORMATION PROTEIN D"/>
    <property type="match status" value="1"/>
</dbReference>
<evidence type="ECO:0000256" key="4">
    <source>
        <dbReference type="ARBA" id="ARBA00023284"/>
    </source>
</evidence>
<dbReference type="InterPro" id="IPR013766">
    <property type="entry name" value="Thioredoxin_domain"/>
</dbReference>
<organism evidence="7 8">
    <name type="scientific">Sphingomonas paeninsulae</name>
    <dbReference type="NCBI Taxonomy" id="2319844"/>
    <lineage>
        <taxon>Bacteria</taxon>
        <taxon>Pseudomonadati</taxon>
        <taxon>Pseudomonadota</taxon>
        <taxon>Alphaproteobacteria</taxon>
        <taxon>Sphingomonadales</taxon>
        <taxon>Sphingomonadaceae</taxon>
        <taxon>Sphingomonas</taxon>
    </lineage>
</organism>